<evidence type="ECO:0000256" key="2">
    <source>
        <dbReference type="ARBA" id="ARBA00022814"/>
    </source>
</evidence>
<dbReference type="GO" id="GO:0006353">
    <property type="term" value="P:DNA-templated transcription termination"/>
    <property type="evidence" value="ECO:0007669"/>
    <property type="project" value="UniProtKB-UniRule"/>
</dbReference>
<evidence type="ECO:0000313" key="10">
    <source>
        <dbReference type="Proteomes" id="UP000297453"/>
    </source>
</evidence>
<dbReference type="Pfam" id="PF01029">
    <property type="entry name" value="NusB"/>
    <property type="match status" value="1"/>
</dbReference>
<gene>
    <name evidence="6 9" type="primary">nusB</name>
    <name evidence="9" type="ORF">EHO59_09320</name>
</gene>
<keyword evidence="5 6" id="KW-0804">Transcription</keyword>
<protein>
    <recommendedName>
        <fullName evidence="6">Transcription antitermination protein NusB</fullName>
    </recommendedName>
    <alternativeName>
        <fullName evidence="6">Antitermination factor NusB</fullName>
    </alternativeName>
</protein>
<reference evidence="9" key="1">
    <citation type="journal article" date="2019" name="PLoS Negl. Trop. Dis.">
        <title>Revisiting the worldwide diversity of Leptospira species in the environment.</title>
        <authorList>
            <person name="Vincent A.T."/>
            <person name="Schiettekatte O."/>
            <person name="Bourhy P."/>
            <person name="Veyrier F.J."/>
            <person name="Picardeau M."/>
        </authorList>
    </citation>
    <scope>NUCLEOTIDE SEQUENCE [LARGE SCALE GENOMIC DNA]</scope>
    <source>
        <strain evidence="9">SSS9</strain>
    </source>
</reference>
<evidence type="ECO:0000256" key="1">
    <source>
        <dbReference type="ARBA" id="ARBA00005952"/>
    </source>
</evidence>
<dbReference type="NCBIfam" id="TIGR01951">
    <property type="entry name" value="nusB"/>
    <property type="match status" value="1"/>
</dbReference>
<evidence type="ECO:0000256" key="5">
    <source>
        <dbReference type="ARBA" id="ARBA00023163"/>
    </source>
</evidence>
<keyword evidence="2 6" id="KW-0889">Transcription antitermination</keyword>
<keyword evidence="3 6" id="KW-0694">RNA-binding</keyword>
<dbReference type="PANTHER" id="PTHR11078:SF3">
    <property type="entry name" value="ANTITERMINATION NUSB DOMAIN-CONTAINING PROTEIN"/>
    <property type="match status" value="1"/>
</dbReference>
<evidence type="ECO:0000256" key="3">
    <source>
        <dbReference type="ARBA" id="ARBA00022884"/>
    </source>
</evidence>
<dbReference type="RefSeq" id="WP_135587196.1">
    <property type="nucleotide sequence ID" value="NZ_RQEP01000010.1"/>
</dbReference>
<comment type="similarity">
    <text evidence="1 6">Belongs to the NusB family.</text>
</comment>
<name>A0A4R9G2G9_9LEPT</name>
<comment type="caution">
    <text evidence="9">The sequence shown here is derived from an EMBL/GenBank/DDBJ whole genome shotgun (WGS) entry which is preliminary data.</text>
</comment>
<organism evidence="9 10">
    <name type="scientific">Leptospira semungkisensis</name>
    <dbReference type="NCBI Taxonomy" id="2484985"/>
    <lineage>
        <taxon>Bacteria</taxon>
        <taxon>Pseudomonadati</taxon>
        <taxon>Spirochaetota</taxon>
        <taxon>Spirochaetia</taxon>
        <taxon>Leptospirales</taxon>
        <taxon>Leptospiraceae</taxon>
        <taxon>Leptospira</taxon>
    </lineage>
</organism>
<evidence type="ECO:0000256" key="4">
    <source>
        <dbReference type="ARBA" id="ARBA00023015"/>
    </source>
</evidence>
<dbReference type="EMBL" id="RQEP01000010">
    <property type="protein sequence ID" value="TGK05030.1"/>
    <property type="molecule type" value="Genomic_DNA"/>
</dbReference>
<accession>A0A4R9G2G9</accession>
<evidence type="ECO:0000259" key="8">
    <source>
        <dbReference type="Pfam" id="PF01029"/>
    </source>
</evidence>
<dbReference type="GO" id="GO:0031564">
    <property type="term" value="P:transcription antitermination"/>
    <property type="evidence" value="ECO:0007669"/>
    <property type="project" value="UniProtKB-KW"/>
</dbReference>
<sequence>MSSSSRRKSREIALMALYQLELVNPALSDVLKFRWYDKKIETEERDFAISIINGVVKNAETIDTLIKKYSRNWDFSRISPVNKCILRLSIYGLLHSKEIPPRVTIDEAVELTKEFESENSVPFINGVLDSVLQYETNRHGKPDPQEPNLPGDGRT</sequence>
<proteinExistence type="inferred from homology"/>
<dbReference type="InterPro" id="IPR011605">
    <property type="entry name" value="NusB_fam"/>
</dbReference>
<keyword evidence="10" id="KW-1185">Reference proteome</keyword>
<dbReference type="InterPro" id="IPR006027">
    <property type="entry name" value="NusB_RsmB_TIM44"/>
</dbReference>
<dbReference type="Gene3D" id="1.10.940.10">
    <property type="entry name" value="NusB-like"/>
    <property type="match status" value="1"/>
</dbReference>
<dbReference type="InterPro" id="IPR035926">
    <property type="entry name" value="NusB-like_sf"/>
</dbReference>
<feature type="region of interest" description="Disordered" evidence="7">
    <location>
        <begin position="136"/>
        <end position="155"/>
    </location>
</feature>
<keyword evidence="4 6" id="KW-0805">Transcription regulation</keyword>
<comment type="function">
    <text evidence="6">Involved in transcription antitermination. Required for transcription of ribosomal RNA (rRNA) genes. Binds specifically to the boxA antiterminator sequence of the ribosomal RNA (rrn) operons.</text>
</comment>
<dbReference type="GO" id="GO:0003723">
    <property type="term" value="F:RNA binding"/>
    <property type="evidence" value="ECO:0007669"/>
    <property type="project" value="UniProtKB-UniRule"/>
</dbReference>
<dbReference type="OrthoDB" id="9811381at2"/>
<dbReference type="AlphaFoldDB" id="A0A4R9G2G9"/>
<feature type="domain" description="NusB/RsmB/TIM44" evidence="8">
    <location>
        <begin position="7"/>
        <end position="132"/>
    </location>
</feature>
<evidence type="ECO:0000256" key="7">
    <source>
        <dbReference type="SAM" id="MobiDB-lite"/>
    </source>
</evidence>
<dbReference type="SUPFAM" id="SSF48013">
    <property type="entry name" value="NusB-like"/>
    <property type="match status" value="1"/>
</dbReference>
<dbReference type="HAMAP" id="MF_00073">
    <property type="entry name" value="NusB"/>
    <property type="match status" value="1"/>
</dbReference>
<evidence type="ECO:0000256" key="6">
    <source>
        <dbReference type="HAMAP-Rule" id="MF_00073"/>
    </source>
</evidence>
<dbReference type="Proteomes" id="UP000297453">
    <property type="component" value="Unassembled WGS sequence"/>
</dbReference>
<dbReference type="GO" id="GO:0005829">
    <property type="term" value="C:cytosol"/>
    <property type="evidence" value="ECO:0007669"/>
    <property type="project" value="TreeGrafter"/>
</dbReference>
<dbReference type="PANTHER" id="PTHR11078">
    <property type="entry name" value="N UTILIZATION SUBSTANCE PROTEIN B-RELATED"/>
    <property type="match status" value="1"/>
</dbReference>
<evidence type="ECO:0000313" key="9">
    <source>
        <dbReference type="EMBL" id="TGK05030.1"/>
    </source>
</evidence>